<proteinExistence type="predicted"/>
<evidence type="ECO:0000313" key="1">
    <source>
        <dbReference type="EMBL" id="KAL0418710.1"/>
    </source>
</evidence>
<name>A0AAW2UQZ6_SESRA</name>
<gene>
    <name evidence="1" type="ORF">Sradi_1284500</name>
</gene>
<comment type="caution">
    <text evidence="1">The sequence shown here is derived from an EMBL/GenBank/DDBJ whole genome shotgun (WGS) entry which is preliminary data.</text>
</comment>
<sequence>MWQQRSKAHWLWERDRNTKFFHATTTTRKRRNAIVWLKDDRGMWREHSEGIQELLLGYFHHIFSSSNPYDSVLETALNTVTPRVMAEMNQSLIQPFTAQEIRNATFSMASLKSPILMARDEAINSIKRILEVYEHASGQQIHLEKSSMIVNPNVRLEQERARMAAILEVQLVAKHDKYLDLPAIAGRSLVELSIG</sequence>
<accession>A0AAW2UQZ6</accession>
<organism evidence="1">
    <name type="scientific">Sesamum radiatum</name>
    <name type="common">Black benniseed</name>
    <dbReference type="NCBI Taxonomy" id="300843"/>
    <lineage>
        <taxon>Eukaryota</taxon>
        <taxon>Viridiplantae</taxon>
        <taxon>Streptophyta</taxon>
        <taxon>Embryophyta</taxon>
        <taxon>Tracheophyta</taxon>
        <taxon>Spermatophyta</taxon>
        <taxon>Magnoliopsida</taxon>
        <taxon>eudicotyledons</taxon>
        <taxon>Gunneridae</taxon>
        <taxon>Pentapetalae</taxon>
        <taxon>asterids</taxon>
        <taxon>lamiids</taxon>
        <taxon>Lamiales</taxon>
        <taxon>Pedaliaceae</taxon>
        <taxon>Sesamum</taxon>
    </lineage>
</organism>
<protein>
    <submittedName>
        <fullName evidence="1">Uncharacterized protein</fullName>
    </submittedName>
</protein>
<dbReference type="AlphaFoldDB" id="A0AAW2UQZ6"/>
<reference evidence="1" key="1">
    <citation type="submission" date="2020-06" db="EMBL/GenBank/DDBJ databases">
        <authorList>
            <person name="Li T."/>
            <person name="Hu X."/>
            <person name="Zhang T."/>
            <person name="Song X."/>
            <person name="Zhang H."/>
            <person name="Dai N."/>
            <person name="Sheng W."/>
            <person name="Hou X."/>
            <person name="Wei L."/>
        </authorList>
    </citation>
    <scope>NUCLEOTIDE SEQUENCE</scope>
    <source>
        <strain evidence="1">G02</strain>
        <tissue evidence="1">Leaf</tissue>
    </source>
</reference>
<dbReference type="EMBL" id="JACGWJ010000005">
    <property type="protein sequence ID" value="KAL0418710.1"/>
    <property type="molecule type" value="Genomic_DNA"/>
</dbReference>
<reference evidence="1" key="2">
    <citation type="journal article" date="2024" name="Plant">
        <title>Genomic evolution and insights into agronomic trait innovations of Sesamum species.</title>
        <authorList>
            <person name="Miao H."/>
            <person name="Wang L."/>
            <person name="Qu L."/>
            <person name="Liu H."/>
            <person name="Sun Y."/>
            <person name="Le M."/>
            <person name="Wang Q."/>
            <person name="Wei S."/>
            <person name="Zheng Y."/>
            <person name="Lin W."/>
            <person name="Duan Y."/>
            <person name="Cao H."/>
            <person name="Xiong S."/>
            <person name="Wang X."/>
            <person name="Wei L."/>
            <person name="Li C."/>
            <person name="Ma Q."/>
            <person name="Ju M."/>
            <person name="Zhao R."/>
            <person name="Li G."/>
            <person name="Mu C."/>
            <person name="Tian Q."/>
            <person name="Mei H."/>
            <person name="Zhang T."/>
            <person name="Gao T."/>
            <person name="Zhang H."/>
        </authorList>
    </citation>
    <scope>NUCLEOTIDE SEQUENCE</scope>
    <source>
        <strain evidence="1">G02</strain>
    </source>
</reference>